<organism evidence="1">
    <name type="scientific">Leviviridae sp</name>
    <dbReference type="NCBI Taxonomy" id="2027243"/>
    <lineage>
        <taxon>Viruses</taxon>
        <taxon>Riboviria</taxon>
        <taxon>Orthornavirae</taxon>
        <taxon>Lenarviricota</taxon>
        <taxon>Leviviricetes</taxon>
        <taxon>Norzivirales</taxon>
        <taxon>Fiersviridae</taxon>
    </lineage>
</organism>
<gene>
    <name evidence="1" type="ORF">H4BulkLitter24242_000001</name>
</gene>
<reference evidence="1" key="1">
    <citation type="submission" date="2019-05" db="EMBL/GenBank/DDBJ databases">
        <title>Metatranscriptomic reconstruction reveals RNA viruses with the potential to shape carbon cycling in soil.</title>
        <authorList>
            <person name="Starr E.P."/>
            <person name="Nuccio E."/>
            <person name="Pett-Ridge J."/>
            <person name="Banfield J.F."/>
            <person name="Firestone M.K."/>
        </authorList>
    </citation>
    <scope>NUCLEOTIDE SEQUENCE</scope>
    <source>
        <strain evidence="1">H4_Bulk_Litter_24_scaffold_242</strain>
    </source>
</reference>
<sequence>MTRKDKAIVDNALTKARAKMGERLELTEYGSKTNTVQEAEELLRLMSAIDSILADVSYL</sequence>
<proteinExistence type="predicted"/>
<dbReference type="EMBL" id="MN036211">
    <property type="protein sequence ID" value="QDH91401.1"/>
    <property type="molecule type" value="Genomic_RNA"/>
</dbReference>
<evidence type="ECO:0000313" key="1">
    <source>
        <dbReference type="EMBL" id="QDH91401.1"/>
    </source>
</evidence>
<name>A0A514DCR3_9VIRU</name>
<protein>
    <submittedName>
        <fullName evidence="1">Uncharacterized protein</fullName>
    </submittedName>
</protein>
<accession>A0A514DCR3</accession>